<gene>
    <name evidence="1" type="ORF">PoB_001551600</name>
</gene>
<name>A0AAV3YZM4_9GAST</name>
<reference evidence="1 2" key="1">
    <citation type="journal article" date="2021" name="Elife">
        <title>Chloroplast acquisition without the gene transfer in kleptoplastic sea slugs, Plakobranchus ocellatus.</title>
        <authorList>
            <person name="Maeda T."/>
            <person name="Takahashi S."/>
            <person name="Yoshida T."/>
            <person name="Shimamura S."/>
            <person name="Takaki Y."/>
            <person name="Nagai Y."/>
            <person name="Toyoda A."/>
            <person name="Suzuki Y."/>
            <person name="Arimoto A."/>
            <person name="Ishii H."/>
            <person name="Satoh N."/>
            <person name="Nishiyama T."/>
            <person name="Hasebe M."/>
            <person name="Maruyama T."/>
            <person name="Minagawa J."/>
            <person name="Obokata J."/>
            <person name="Shigenobu S."/>
        </authorList>
    </citation>
    <scope>NUCLEOTIDE SEQUENCE [LARGE SCALE GENOMIC DNA]</scope>
</reference>
<proteinExistence type="predicted"/>
<organism evidence="1 2">
    <name type="scientific">Plakobranchus ocellatus</name>
    <dbReference type="NCBI Taxonomy" id="259542"/>
    <lineage>
        <taxon>Eukaryota</taxon>
        <taxon>Metazoa</taxon>
        <taxon>Spiralia</taxon>
        <taxon>Lophotrochozoa</taxon>
        <taxon>Mollusca</taxon>
        <taxon>Gastropoda</taxon>
        <taxon>Heterobranchia</taxon>
        <taxon>Euthyneura</taxon>
        <taxon>Panpulmonata</taxon>
        <taxon>Sacoglossa</taxon>
        <taxon>Placobranchoidea</taxon>
        <taxon>Plakobranchidae</taxon>
        <taxon>Plakobranchus</taxon>
    </lineage>
</organism>
<dbReference type="Proteomes" id="UP000735302">
    <property type="component" value="Unassembled WGS sequence"/>
</dbReference>
<dbReference type="AlphaFoldDB" id="A0AAV3YZM4"/>
<protein>
    <submittedName>
        <fullName evidence="1">Voltage-dependent calcium channel unc-36</fullName>
    </submittedName>
</protein>
<evidence type="ECO:0000313" key="2">
    <source>
        <dbReference type="Proteomes" id="UP000735302"/>
    </source>
</evidence>
<sequence length="125" mass="14609">MCQIKRQEHYLHCQSRIKNIGFGYSRNITCSTCYEFIAKQQHLDREIEEQNGEDLAALNRERADLVTAHDLHKCKADTFYDRKSAAKSKAKRSAQYEAVCFDFAKNLPIPNKSTNDVYYRRQLSL</sequence>
<accession>A0AAV3YZM4</accession>
<keyword evidence="2" id="KW-1185">Reference proteome</keyword>
<dbReference type="EMBL" id="BLXT01001900">
    <property type="protein sequence ID" value="GFN89010.1"/>
    <property type="molecule type" value="Genomic_DNA"/>
</dbReference>
<evidence type="ECO:0000313" key="1">
    <source>
        <dbReference type="EMBL" id="GFN89010.1"/>
    </source>
</evidence>
<comment type="caution">
    <text evidence="1">The sequence shown here is derived from an EMBL/GenBank/DDBJ whole genome shotgun (WGS) entry which is preliminary data.</text>
</comment>